<dbReference type="InterPro" id="IPR000305">
    <property type="entry name" value="GIY-YIG_endonuc"/>
</dbReference>
<reference evidence="3 4" key="1">
    <citation type="journal article" date="2016" name="Nat. Commun.">
        <title>Thousands of microbial genomes shed light on interconnected biogeochemical processes in an aquifer system.</title>
        <authorList>
            <person name="Anantharaman K."/>
            <person name="Brown C.T."/>
            <person name="Hug L.A."/>
            <person name="Sharon I."/>
            <person name="Castelle C.J."/>
            <person name="Probst A.J."/>
            <person name="Thomas B.C."/>
            <person name="Singh A."/>
            <person name="Wilkins M.J."/>
            <person name="Karaoz U."/>
            <person name="Brodie E.L."/>
            <person name="Williams K.H."/>
            <person name="Hubbard S.S."/>
            <person name="Banfield J.F."/>
        </authorList>
    </citation>
    <scope>NUCLEOTIDE SEQUENCE [LARGE SCALE GENOMIC DNA]</scope>
</reference>
<dbReference type="PROSITE" id="PS50164">
    <property type="entry name" value="GIY_YIG"/>
    <property type="match status" value="1"/>
</dbReference>
<comment type="similarity">
    <text evidence="1">Belongs to the UPF0213 family.</text>
</comment>
<dbReference type="Gene3D" id="3.40.1440.10">
    <property type="entry name" value="GIY-YIG endonuclease"/>
    <property type="match status" value="1"/>
</dbReference>
<feature type="domain" description="GIY-YIG" evidence="2">
    <location>
        <begin position="1"/>
        <end position="74"/>
    </location>
</feature>
<gene>
    <name evidence="3" type="ORF">A3K49_04435</name>
</gene>
<organism evidence="3 4">
    <name type="scientific">candidate division WOR-1 bacterium RIFOXYC12_FULL_54_18</name>
    <dbReference type="NCBI Taxonomy" id="1802584"/>
    <lineage>
        <taxon>Bacteria</taxon>
        <taxon>Bacillati</taxon>
        <taxon>Saganbacteria</taxon>
    </lineage>
</organism>
<evidence type="ECO:0000256" key="1">
    <source>
        <dbReference type="ARBA" id="ARBA00007435"/>
    </source>
</evidence>
<evidence type="ECO:0000259" key="2">
    <source>
        <dbReference type="PROSITE" id="PS50164"/>
    </source>
</evidence>
<sequence length="81" mass="9532">MFVYILKSLKSGRYYIGCTSNLKRRLAEHNAGETKGNRYFRPFELVYQEEYKTLIEARNREAFLKAQKSRKYLGSLFIVGA</sequence>
<accession>A0A1F4T633</accession>
<dbReference type="PANTHER" id="PTHR34477">
    <property type="entry name" value="UPF0213 PROTEIN YHBQ"/>
    <property type="match status" value="1"/>
</dbReference>
<name>A0A1F4T633_UNCSA</name>
<comment type="caution">
    <text evidence="3">The sequence shown here is derived from an EMBL/GenBank/DDBJ whole genome shotgun (WGS) entry which is preliminary data.</text>
</comment>
<dbReference type="Proteomes" id="UP000178602">
    <property type="component" value="Unassembled WGS sequence"/>
</dbReference>
<proteinExistence type="inferred from homology"/>
<evidence type="ECO:0000313" key="4">
    <source>
        <dbReference type="Proteomes" id="UP000178602"/>
    </source>
</evidence>
<dbReference type="Pfam" id="PF01541">
    <property type="entry name" value="GIY-YIG"/>
    <property type="match status" value="1"/>
</dbReference>
<evidence type="ECO:0000313" key="3">
    <source>
        <dbReference type="EMBL" id="OGC28215.1"/>
    </source>
</evidence>
<dbReference type="EMBL" id="MEUG01000001">
    <property type="protein sequence ID" value="OGC28215.1"/>
    <property type="molecule type" value="Genomic_DNA"/>
</dbReference>
<dbReference type="AlphaFoldDB" id="A0A1F4T633"/>
<protein>
    <recommendedName>
        <fullName evidence="2">GIY-YIG domain-containing protein</fullName>
    </recommendedName>
</protein>
<dbReference type="SUPFAM" id="SSF82771">
    <property type="entry name" value="GIY-YIG endonuclease"/>
    <property type="match status" value="1"/>
</dbReference>
<dbReference type="InterPro" id="IPR050190">
    <property type="entry name" value="UPF0213_domain"/>
</dbReference>
<dbReference type="InterPro" id="IPR035901">
    <property type="entry name" value="GIY-YIG_endonuc_sf"/>
</dbReference>
<dbReference type="CDD" id="cd10449">
    <property type="entry name" value="GIY-YIG_SLX1_like"/>
    <property type="match status" value="1"/>
</dbReference>
<dbReference type="PANTHER" id="PTHR34477:SF1">
    <property type="entry name" value="UPF0213 PROTEIN YHBQ"/>
    <property type="match status" value="1"/>
</dbReference>